<comment type="subcellular location">
    <subcellularLocation>
        <location evidence="1">Membrane</location>
    </subcellularLocation>
</comment>
<feature type="domain" description="Beta-lactamase-related" evidence="3">
    <location>
        <begin position="3"/>
        <end position="300"/>
    </location>
</feature>
<dbReference type="Pfam" id="PF00144">
    <property type="entry name" value="Beta-lactamase"/>
    <property type="match status" value="1"/>
</dbReference>
<dbReference type="RefSeq" id="WP_110394865.1">
    <property type="nucleotide sequence ID" value="NZ_JBHUHB010000001.1"/>
</dbReference>
<dbReference type="SUPFAM" id="SSF56601">
    <property type="entry name" value="beta-lactamase/transpeptidase-like"/>
    <property type="match status" value="1"/>
</dbReference>
<evidence type="ECO:0000256" key="2">
    <source>
        <dbReference type="ARBA" id="ARBA00023136"/>
    </source>
</evidence>
<dbReference type="OrthoDB" id="9803467at2"/>
<dbReference type="GO" id="GO:0016020">
    <property type="term" value="C:membrane"/>
    <property type="evidence" value="ECO:0007669"/>
    <property type="project" value="UniProtKB-SubCell"/>
</dbReference>
<keyword evidence="2" id="KW-0472">Membrane</keyword>
<name>A0A2V3W2T5_9BACI</name>
<dbReference type="AlphaFoldDB" id="A0A2V3W2T5"/>
<keyword evidence="5" id="KW-1185">Reference proteome</keyword>
<evidence type="ECO:0000259" key="3">
    <source>
        <dbReference type="Pfam" id="PF00144"/>
    </source>
</evidence>
<evidence type="ECO:0000313" key="5">
    <source>
        <dbReference type="Proteomes" id="UP000247978"/>
    </source>
</evidence>
<proteinExistence type="predicted"/>
<protein>
    <submittedName>
        <fullName evidence="4">CubicO group peptidase (Beta-lactamase class C family)</fullName>
    </submittedName>
</protein>
<dbReference type="PANTHER" id="PTHR46825">
    <property type="entry name" value="D-ALANYL-D-ALANINE-CARBOXYPEPTIDASE/ENDOPEPTIDASE AMPH"/>
    <property type="match status" value="1"/>
</dbReference>
<dbReference type="InterPro" id="IPR012338">
    <property type="entry name" value="Beta-lactam/transpept-like"/>
</dbReference>
<reference evidence="4 5" key="1">
    <citation type="submission" date="2018-05" db="EMBL/GenBank/DDBJ databases">
        <title>Genomic Encyclopedia of Type Strains, Phase IV (KMG-IV): sequencing the most valuable type-strain genomes for metagenomic binning, comparative biology and taxonomic classification.</title>
        <authorList>
            <person name="Goeker M."/>
        </authorList>
    </citation>
    <scope>NUCLEOTIDE SEQUENCE [LARGE SCALE GENOMIC DNA]</scope>
    <source>
        <strain evidence="4 5">DSM 28556</strain>
    </source>
</reference>
<accession>A0A2V3W2T5</accession>
<dbReference type="Gene3D" id="3.40.710.10">
    <property type="entry name" value="DD-peptidase/beta-lactamase superfamily"/>
    <property type="match status" value="1"/>
</dbReference>
<comment type="caution">
    <text evidence="4">The sequence shown here is derived from an EMBL/GenBank/DDBJ whole genome shotgun (WGS) entry which is preliminary data.</text>
</comment>
<gene>
    <name evidence="4" type="ORF">DFR56_104197</name>
</gene>
<dbReference type="InterPro" id="IPR001466">
    <property type="entry name" value="Beta-lactam-related"/>
</dbReference>
<evidence type="ECO:0000256" key="1">
    <source>
        <dbReference type="ARBA" id="ARBA00004370"/>
    </source>
</evidence>
<dbReference type="InterPro" id="IPR050491">
    <property type="entry name" value="AmpC-like"/>
</dbReference>
<evidence type="ECO:0000313" key="4">
    <source>
        <dbReference type="EMBL" id="PXW88046.1"/>
    </source>
</evidence>
<sequence>MINNIKATLKRQSFHGAIYVENSNHFIADLQFGYQDINHSIPITEKTLFNIASLSKMYTAVLLLQLVEKKQVGLNDTLNTWFRSNTFKDVTIEQLLSHTSGIPEYTGNKQIKNIEDILQIAEPDFLAGEGWFYSNTNYVLLAKIIEKETGLSYEECLQKMIALPLDLHYTTTNPNYEYIAVGKLFDYRFNKFIPLKDDPIFKQIDMHDFYGDGEIYSTAKEIAQFLKGFIQGKLIPHKLLKLALTPSMFNKNYGYGFVIGEDSFGHTGSWPGYSAYCHYSFNEEKLIVLLTNEEINPEYEQQIVTYLHQPSNSDEIFAPKHPKIIHLNDHKKMEGTYELVDEYKTRFTIRRAMDYFIISFENQHDTNLFKITPTLYWIRNTMSYINIEENMFIDEGIKVPFIKKS</sequence>
<dbReference type="PANTHER" id="PTHR46825:SF11">
    <property type="entry name" value="PENICILLIN-BINDING PROTEIN 4"/>
    <property type="match status" value="1"/>
</dbReference>
<dbReference type="Proteomes" id="UP000247978">
    <property type="component" value="Unassembled WGS sequence"/>
</dbReference>
<organism evidence="4 5">
    <name type="scientific">Pseudogracilibacillus auburnensis</name>
    <dbReference type="NCBI Taxonomy" id="1494959"/>
    <lineage>
        <taxon>Bacteria</taxon>
        <taxon>Bacillati</taxon>
        <taxon>Bacillota</taxon>
        <taxon>Bacilli</taxon>
        <taxon>Bacillales</taxon>
        <taxon>Bacillaceae</taxon>
        <taxon>Pseudogracilibacillus</taxon>
    </lineage>
</organism>
<dbReference type="EMBL" id="QJJQ01000004">
    <property type="protein sequence ID" value="PXW88046.1"/>
    <property type="molecule type" value="Genomic_DNA"/>
</dbReference>